<evidence type="ECO:0000313" key="3">
    <source>
        <dbReference type="Proteomes" id="UP000036987"/>
    </source>
</evidence>
<feature type="region of interest" description="Disordered" evidence="1">
    <location>
        <begin position="287"/>
        <end position="336"/>
    </location>
</feature>
<dbReference type="GO" id="GO:0070300">
    <property type="term" value="F:phosphatidic acid binding"/>
    <property type="evidence" value="ECO:0007669"/>
    <property type="project" value="InterPro"/>
</dbReference>
<evidence type="ECO:0000313" key="2">
    <source>
        <dbReference type="EMBL" id="KMZ71811.1"/>
    </source>
</evidence>
<dbReference type="PANTHER" id="PTHR33971">
    <property type="entry name" value="OS06G0232000 PROTEIN"/>
    <property type="match status" value="1"/>
</dbReference>
<accession>A0A0K9PS54</accession>
<reference evidence="3" key="1">
    <citation type="journal article" date="2016" name="Nature">
        <title>The genome of the seagrass Zostera marina reveals angiosperm adaptation to the sea.</title>
        <authorList>
            <person name="Olsen J.L."/>
            <person name="Rouze P."/>
            <person name="Verhelst B."/>
            <person name="Lin Y.-C."/>
            <person name="Bayer T."/>
            <person name="Collen J."/>
            <person name="Dattolo E."/>
            <person name="De Paoli E."/>
            <person name="Dittami S."/>
            <person name="Maumus F."/>
            <person name="Michel G."/>
            <person name="Kersting A."/>
            <person name="Lauritano C."/>
            <person name="Lohaus R."/>
            <person name="Toepel M."/>
            <person name="Tonon T."/>
            <person name="Vanneste K."/>
            <person name="Amirebrahimi M."/>
            <person name="Brakel J."/>
            <person name="Bostroem C."/>
            <person name="Chovatia M."/>
            <person name="Grimwood J."/>
            <person name="Jenkins J.W."/>
            <person name="Jueterbock A."/>
            <person name="Mraz A."/>
            <person name="Stam W.T."/>
            <person name="Tice H."/>
            <person name="Bornberg-Bauer E."/>
            <person name="Green P.J."/>
            <person name="Pearson G.A."/>
            <person name="Procaccini G."/>
            <person name="Duarte C.M."/>
            <person name="Schmutz J."/>
            <person name="Reusch T.B.H."/>
            <person name="Van de Peer Y."/>
        </authorList>
    </citation>
    <scope>NUCLEOTIDE SEQUENCE [LARGE SCALE GENOMIC DNA]</scope>
    <source>
        <strain evidence="3">cv. Finnish</strain>
    </source>
</reference>
<sequence length="336" mass="38393">MRLFYQIDEPINPFLIHNQPPASLTLKKNLEGEIFLISGFRSTMAKVPEAYLNSDFNEDDFDEYNPYPYKGGYDIVLTYGYPLPPSPAICYPIGGGEGAAKPVSSNKNTIVKIEESDYVPGNWNPARDSCGRCRDGASSWNITQWATDFLFGYLPVFSEKRDETQYSYSNLNYAYDRHTFQQPLTQYAENFVDYQPSTYNSNWCQNDNTPSYTVQVEPPWTWQGELMSYDEGGGEGGGLDYPLTENSYEPAEPAWYENIGNYDYGQEIYIDIVDSSLSSYAAAVEPSWSSPDVDFPYYEDNYDHQPPSYPPPSSQYDYQDSTNDDSSNEIWNSIFR</sequence>
<organism evidence="2 3">
    <name type="scientific">Zostera marina</name>
    <name type="common">Eelgrass</name>
    <dbReference type="NCBI Taxonomy" id="29655"/>
    <lineage>
        <taxon>Eukaryota</taxon>
        <taxon>Viridiplantae</taxon>
        <taxon>Streptophyta</taxon>
        <taxon>Embryophyta</taxon>
        <taxon>Tracheophyta</taxon>
        <taxon>Spermatophyta</taxon>
        <taxon>Magnoliopsida</taxon>
        <taxon>Liliopsida</taxon>
        <taxon>Zosteraceae</taxon>
        <taxon>Zostera</taxon>
    </lineage>
</organism>
<evidence type="ECO:0000256" key="1">
    <source>
        <dbReference type="SAM" id="MobiDB-lite"/>
    </source>
</evidence>
<dbReference type="PANTHER" id="PTHR33971:SF1">
    <property type="entry name" value="OS02G0743600 PROTEIN"/>
    <property type="match status" value="1"/>
</dbReference>
<keyword evidence="3" id="KW-1185">Reference proteome</keyword>
<comment type="caution">
    <text evidence="2">The sequence shown here is derived from an EMBL/GenBank/DDBJ whole genome shotgun (WGS) entry which is preliminary data.</text>
</comment>
<dbReference type="InterPro" id="IPR038943">
    <property type="entry name" value="PLDrp1-like"/>
</dbReference>
<dbReference type="OrthoDB" id="768992at2759"/>
<dbReference type="AlphaFoldDB" id="A0A0K9PS54"/>
<dbReference type="EMBL" id="LFYR01000655">
    <property type="protein sequence ID" value="KMZ71811.1"/>
    <property type="molecule type" value="Genomic_DNA"/>
</dbReference>
<protein>
    <submittedName>
        <fullName evidence="2">Uncharacterized protein</fullName>
    </submittedName>
</protein>
<proteinExistence type="predicted"/>
<gene>
    <name evidence="2" type="ORF">ZOSMA_174G00070</name>
</gene>
<dbReference type="Proteomes" id="UP000036987">
    <property type="component" value="Unassembled WGS sequence"/>
</dbReference>
<name>A0A0K9PS54_ZOSMR</name>